<evidence type="ECO:0000256" key="5">
    <source>
        <dbReference type="SAM" id="SignalP"/>
    </source>
</evidence>
<dbReference type="Pfam" id="PF18877">
    <property type="entry name" value="SSSPR-51"/>
    <property type="match status" value="1"/>
</dbReference>
<dbReference type="InterPro" id="IPR042229">
    <property type="entry name" value="Listeria/Bacterioides_rpt_sf"/>
</dbReference>
<evidence type="ECO:0000256" key="2">
    <source>
        <dbReference type="ARBA" id="ARBA00022729"/>
    </source>
</evidence>
<name>A0ABW9GZH7_9FIRM</name>
<feature type="region of interest" description="Disordered" evidence="4">
    <location>
        <begin position="1574"/>
        <end position="1593"/>
    </location>
</feature>
<dbReference type="Pfam" id="PF18938">
    <property type="entry name" value="aRib"/>
    <property type="match status" value="8"/>
</dbReference>
<organism evidence="7 8">
    <name type="scientific">Peptococcus simiae</name>
    <dbReference type="NCBI Taxonomy" id="1643805"/>
    <lineage>
        <taxon>Bacteria</taxon>
        <taxon>Bacillati</taxon>
        <taxon>Bacillota</taxon>
        <taxon>Clostridia</taxon>
        <taxon>Eubacteriales</taxon>
        <taxon>Peptococcaceae</taxon>
        <taxon>Peptococcus</taxon>
    </lineage>
</organism>
<dbReference type="Gene3D" id="2.60.40.4270">
    <property type="entry name" value="Listeria-Bacteroides repeat domain"/>
    <property type="match status" value="1"/>
</dbReference>
<feature type="signal peptide" evidence="5">
    <location>
        <begin position="1"/>
        <end position="33"/>
    </location>
</feature>
<feature type="domain" description="SLH" evidence="6">
    <location>
        <begin position="2363"/>
        <end position="2426"/>
    </location>
</feature>
<reference evidence="7 8" key="1">
    <citation type="journal article" date="2016" name="Int. J. Syst. Evol. Microbiol.">
        <title>Peptococcus simiae sp. nov., isolated from rhesus macaque faeces and emended description of the genus Peptococcus.</title>
        <authorList>
            <person name="Shkoporov A.N."/>
            <person name="Efimov B.A."/>
            <person name="Kondova I."/>
            <person name="Ouwerling B."/>
            <person name="Chaplin A.V."/>
            <person name="Shcherbakova V.A."/>
            <person name="Langermans J.A.M."/>
        </authorList>
    </citation>
    <scope>NUCLEOTIDE SEQUENCE [LARGE SCALE GENOMIC DNA]</scope>
    <source>
        <strain evidence="7 8">M108</strain>
    </source>
</reference>
<dbReference type="Proteomes" id="UP001631949">
    <property type="component" value="Unassembled WGS sequence"/>
</dbReference>
<feature type="chain" id="PRO_5045617365" evidence="5">
    <location>
        <begin position="34"/>
        <end position="2472"/>
    </location>
</feature>
<dbReference type="Pfam" id="PF00395">
    <property type="entry name" value="SLH"/>
    <property type="match status" value="3"/>
</dbReference>
<feature type="region of interest" description="Disordered" evidence="4">
    <location>
        <begin position="1435"/>
        <end position="1459"/>
    </location>
</feature>
<keyword evidence="3" id="KW-0677">Repeat</keyword>
<dbReference type="Gene3D" id="3.10.20.890">
    <property type="match status" value="8"/>
</dbReference>
<protein>
    <submittedName>
        <fullName evidence="7">S-layer homology domain-containing protein</fullName>
    </submittedName>
</protein>
<evidence type="ECO:0000256" key="4">
    <source>
        <dbReference type="SAM" id="MobiDB-lite"/>
    </source>
</evidence>
<dbReference type="InterPro" id="IPR027579">
    <property type="entry name" value="SSSPR51_Rpt"/>
</dbReference>
<dbReference type="InterPro" id="IPR044055">
    <property type="entry name" value="RibLong"/>
</dbReference>
<dbReference type="InterPro" id="IPR041498">
    <property type="entry name" value="Big_6"/>
</dbReference>
<dbReference type="EMBL" id="JBJUVG010000006">
    <property type="protein sequence ID" value="MFM9413840.1"/>
    <property type="molecule type" value="Genomic_DNA"/>
</dbReference>
<dbReference type="InterPro" id="IPR044024">
    <property type="entry name" value="aRib"/>
</dbReference>
<feature type="compositionally biased region" description="Basic and acidic residues" evidence="4">
    <location>
        <begin position="1288"/>
        <end position="1303"/>
    </location>
</feature>
<feature type="domain" description="SLH" evidence="6">
    <location>
        <begin position="2305"/>
        <end position="2362"/>
    </location>
</feature>
<evidence type="ECO:0000313" key="7">
    <source>
        <dbReference type="EMBL" id="MFM9413840.1"/>
    </source>
</evidence>
<dbReference type="NCBIfam" id="NF038186">
    <property type="entry name" value="YPDG_rpt"/>
    <property type="match status" value="1"/>
</dbReference>
<dbReference type="PANTHER" id="PTHR43308">
    <property type="entry name" value="OUTER MEMBRANE PROTEIN ALPHA-RELATED"/>
    <property type="match status" value="1"/>
</dbReference>
<keyword evidence="8" id="KW-1185">Reference proteome</keyword>
<evidence type="ECO:0000313" key="8">
    <source>
        <dbReference type="Proteomes" id="UP001631949"/>
    </source>
</evidence>
<feature type="domain" description="SLH" evidence="6">
    <location>
        <begin position="2245"/>
        <end position="2304"/>
    </location>
</feature>
<dbReference type="RefSeq" id="WP_408977453.1">
    <property type="nucleotide sequence ID" value="NZ_JBJUVG010000006.1"/>
</dbReference>
<accession>A0ABW9GZH7</accession>
<evidence type="ECO:0000259" key="6">
    <source>
        <dbReference type="PROSITE" id="PS51272"/>
    </source>
</evidence>
<comment type="subcellular location">
    <subcellularLocation>
        <location evidence="1">Cell envelope</location>
    </subcellularLocation>
</comment>
<feature type="region of interest" description="Disordered" evidence="4">
    <location>
        <begin position="1261"/>
        <end position="1303"/>
    </location>
</feature>
<dbReference type="Pfam" id="PF09479">
    <property type="entry name" value="Flg_new"/>
    <property type="match status" value="1"/>
</dbReference>
<dbReference type="InterPro" id="IPR013378">
    <property type="entry name" value="InlB-like_B-rpt"/>
</dbReference>
<feature type="region of interest" description="Disordered" evidence="4">
    <location>
        <begin position="2236"/>
        <end position="2259"/>
    </location>
</feature>
<dbReference type="Pfam" id="PF17936">
    <property type="entry name" value="Big_6"/>
    <property type="match status" value="1"/>
</dbReference>
<sequence length="2472" mass="268843">MADKKGNTKGIVRKTVTISLAAALISGPIFSDAAVWAKDPAPVILSAGNGVNSASTNTSLAYPANIVNVLNWDKDEMSENDVNYWGISQANPKQKLVRVTTSDPIEIVDFTYEGTFVDEEGRTNLRLSYMEKSAAVSAVWKQALFRFDDDLYNAIDWEKSVGVTEKGEEYKFTTAPGKNEKLLSVAQMIATRTQNKNNLPINLVLKEGVNLNTLGKKNYLIQMRLVDAKNQRIYAFAPGKSSLDYSTYTRTTSVSLEDKIDTLFKKGPMQKKGDYLAVQRSFLSEFIANPDGYADSSNLGLVRTQYQGERGSAPGNTTDDKPTGFAQVFDARFVEYFKEDPQGNIAYTNLLKSDRTEYDKEVRVPIKKEDINYSPDGKLAYIVIGESNFTKDGVKVVSVDKMNKKISLDGFYFTAIDYVVDKEKFQETFQTTGTTKVNFSTMTGWVETNPKGWTIFEKDYDSDYVVPAGESYILDTAQKPESGQIMFQVGNPDEALVRRMQGYYAGYKGSADGFERVKEIADGVYEFTLREGAKISTGEKLRIYLPDTAEHTGPLNFMEMKNGSKLNGGAATLKLEKDRNINMHLYKEGKKGSFKLKYTLADGTESELDFTPKTLWNYNDKDKVMAGLPNKATVSTGGNFWIDTKKLKPGTDIVVESYDENGIKQENLTSYFRYINLNKSDEKYTNLAWVDHTEDLSQIGIEKSTYVPYQDIYTNDYAEGTDDWYKDPRVETDSTKFMTKTTNILGFSKYEGAKVRMRYINPENITYVGKADAESNEYNKDGEIVGKDVTKVVNVNGTDYDAYLYDINLAQLSEFKDGSGMTGGFELKKDMKLIFNDSNGSALPSDWIESRVKTRVLFDTTDGAFADSKKQAIKVVPDNEKFFEEDGYAANGFEGAGANTATGDKFPEAPTAEGKTFLGWATETGKTKLGKTIVKAADYEALTDAEKFTSTTAVPTHAVVYAIWSEEKLVTFDANGGAFDDGNKTKTDDIADGVTPPTNPTLEGKEFKGWASTPGATQPEDGILNNVTAAKTVYAVWGDPVVQKDNEKYKAEYATTDPVKVGEAAQSNYPNFKKAEGGDAVKPQGTTFKLGEGAPTGATIDEKTGIVTYTPVEADAGKTVDIPVVVVYPDKSEQAATAKIAVEKDTKLDVKEPAKTEVKDPTALTEGEKQAVKDAIKEANKDLGLSDDDINVKADGSVVVTKDGKTGELKPDQTVTESKKLDVKEPAKTEVKDPAALSKEERDKVKEAVIKANPELKDEEITVNADGSVDVTKDGKTGSLRPDQTVTESKKLDVKEPAKTEVKDPAALTDDEKQAVKDAVKEANKDLGLTDNDIDVKADGSVVVTKDGKTGELKPEQTITESKTLDVKEPAKTEVKNPKALTEEEKQAVKDAIKDANKDLGLTDDDIDVKADGSVVVTKDGKTGELKPAQTVTADTTAPAKPTVVANDNGSVTVTPPADKDTDVVMITYTDEATGAEGTVAATKDDQGNWTLPKDSDLTIDAKTGVVTIPANKAKDNTEVKAVAQDAAGNTSEEAKATVAKADEPVVEKTQKPMVDTVNAGDKEITGRTEPNADVEITLPDGTKATGKADDTGKFTVTLPEGKEPKENDEIKVVATKEGKNPSDQEVKKVEAADRVYKTKWVQETKKGVITLKEEDGNHPDDDGVSDIEGYEFVRTDTKEEGNIVTITNVYRLQLASKFLGLDGKNIKEAELGYDKENPNKAEGYTFLFDEGTSTQEVVQGKKAYIINRIYAKNPEVVEVANPDNLTGLEQEAVKAKVKAANKDLKDDQIAVDNKGNVTITRGANTGQLSADVTVKKDTTAPAVPTVVANEDGSVTVTPPADKDTDVVMITYTDEVTGVEGTVAARKDDQGNWTLPKDSDLTIDPKTGVVTIPANKAKDNTEVKAVVQDAAGNTSEEAKATVATVDTKVKAPVIKDVYTDSIDVEGRGETGSSIIVTFPSGRQARTGVDQNGKWRASLPDGEVLEEGAVITAVAEKAGKEKSEEASTTVKQLVSTIDVKEPVKTKVKNPSALTDEEKQAVKDAIKEANKDLGLTDDDIDVKDDGSVVVTKDGKTGELKPEQTVEKKETIADRIKLVLPEKTAVDDVSNLTASEKIEVERKLVEKNLHQVKEFGNFRTAAGADGTTTVTFADGSSLEVPGTALVIAKDALDVKEPAKTEVKNPSALTDEEKQAVKDAIKEANKDLGLTDNDIDVKDDGSVVISKDGKTGNLTPAQTIREKATPPGTSGGGSSFIIPKDDKGTVEELKDHKAYIFGYEDGTVRPDGNIKRAEAAAMVARLMGYDLSDTSKPKFADTNGWYNNAINAVVKAGLMGGYEDGSFRPDAPITRAEFAKVIQKIDKQNTTDNLPFADVRGHWAYQAISQAYANGRISGYPDGSFKAERKITRAEAASILNAVFNRKVDKEGLAKIAAQTKHFPDLHEGQWYYYEMVEAINSHTYHRADQAKSESWKKLK</sequence>
<gene>
    <name evidence="7" type="ORF">ACKQTC_05635</name>
</gene>
<proteinExistence type="predicted"/>
<dbReference type="PANTHER" id="PTHR43308:SF1">
    <property type="entry name" value="OUTER MEMBRANE PROTEIN ALPHA"/>
    <property type="match status" value="1"/>
</dbReference>
<evidence type="ECO:0000256" key="1">
    <source>
        <dbReference type="ARBA" id="ARBA00004196"/>
    </source>
</evidence>
<dbReference type="InterPro" id="IPR013783">
    <property type="entry name" value="Ig-like_fold"/>
</dbReference>
<keyword evidence="2 5" id="KW-0732">Signal</keyword>
<feature type="region of interest" description="Disordered" evidence="4">
    <location>
        <begin position="1203"/>
        <end position="1242"/>
    </location>
</feature>
<comment type="caution">
    <text evidence="7">The sequence shown here is derived from an EMBL/GenBank/DDBJ whole genome shotgun (WGS) entry which is preliminary data.</text>
</comment>
<dbReference type="Pfam" id="PF18957">
    <property type="entry name" value="RibLong"/>
    <property type="match status" value="1"/>
</dbReference>
<evidence type="ECO:0000256" key="3">
    <source>
        <dbReference type="ARBA" id="ARBA00022737"/>
    </source>
</evidence>
<dbReference type="InterPro" id="IPR051465">
    <property type="entry name" value="Cell_Envelope_Struct_Comp"/>
</dbReference>
<dbReference type="Gene3D" id="2.60.40.10">
    <property type="entry name" value="Immunoglobulins"/>
    <property type="match status" value="2"/>
</dbReference>
<dbReference type="InterPro" id="IPR001119">
    <property type="entry name" value="SLH_dom"/>
</dbReference>
<dbReference type="PROSITE" id="PS51272">
    <property type="entry name" value="SLH"/>
    <property type="match status" value="3"/>
</dbReference>